<dbReference type="PANTHER" id="PTHR43229:SF3">
    <property type="entry name" value="ABC-TYPE MULTIDRUG TRANSPORT SYSTEM, PERMEASE COMPONENT"/>
    <property type="match status" value="1"/>
</dbReference>
<proteinExistence type="inferred from homology"/>
<comment type="caution">
    <text evidence="8">The sequence shown here is derived from an EMBL/GenBank/DDBJ whole genome shotgun (WGS) entry which is preliminary data.</text>
</comment>
<dbReference type="InterPro" id="IPR000412">
    <property type="entry name" value="ABC_2_transport"/>
</dbReference>
<protein>
    <submittedName>
        <fullName evidence="8">ABC transporter permease</fullName>
    </submittedName>
</protein>
<keyword evidence="3 6" id="KW-0812">Transmembrane</keyword>
<feature type="transmembrane region" description="Helical" evidence="6">
    <location>
        <begin position="230"/>
        <end position="248"/>
    </location>
</feature>
<feature type="transmembrane region" description="Helical" evidence="6">
    <location>
        <begin position="32"/>
        <end position="51"/>
    </location>
</feature>
<evidence type="ECO:0000256" key="1">
    <source>
        <dbReference type="ARBA" id="ARBA00004141"/>
    </source>
</evidence>
<dbReference type="PANTHER" id="PTHR43229">
    <property type="entry name" value="NODULATION PROTEIN J"/>
    <property type="match status" value="1"/>
</dbReference>
<dbReference type="RefSeq" id="WP_248207266.1">
    <property type="nucleotide sequence ID" value="NZ_JALNMH010000005.1"/>
</dbReference>
<feature type="transmembrane region" description="Helical" evidence="6">
    <location>
        <begin position="107"/>
        <end position="132"/>
    </location>
</feature>
<evidence type="ECO:0000256" key="5">
    <source>
        <dbReference type="ARBA" id="ARBA00023136"/>
    </source>
</evidence>
<dbReference type="Pfam" id="PF01061">
    <property type="entry name" value="ABC2_membrane"/>
    <property type="match status" value="1"/>
</dbReference>
<feature type="transmembrane region" description="Helical" evidence="6">
    <location>
        <begin position="63"/>
        <end position="87"/>
    </location>
</feature>
<keyword evidence="5 6" id="KW-0472">Membrane</keyword>
<feature type="transmembrane region" description="Helical" evidence="6">
    <location>
        <begin position="172"/>
        <end position="194"/>
    </location>
</feature>
<evidence type="ECO:0000256" key="2">
    <source>
        <dbReference type="ARBA" id="ARBA00007783"/>
    </source>
</evidence>
<dbReference type="EMBL" id="JALNMH010000005">
    <property type="protein sequence ID" value="MCK7593551.1"/>
    <property type="molecule type" value="Genomic_DNA"/>
</dbReference>
<feature type="transmembrane region" description="Helical" evidence="6">
    <location>
        <begin position="144"/>
        <end position="166"/>
    </location>
</feature>
<comment type="subcellular location">
    <subcellularLocation>
        <location evidence="1">Membrane</location>
        <topology evidence="1">Multi-pass membrane protein</topology>
    </subcellularLocation>
</comment>
<evidence type="ECO:0000259" key="7">
    <source>
        <dbReference type="Pfam" id="PF01061"/>
    </source>
</evidence>
<reference evidence="8" key="1">
    <citation type="submission" date="2022-04" db="EMBL/GenBank/DDBJ databases">
        <title>Lysobacter sp. CAU 1642 isolated from sea sand.</title>
        <authorList>
            <person name="Kim W."/>
        </authorList>
    </citation>
    <scope>NUCLEOTIDE SEQUENCE</scope>
    <source>
        <strain evidence="8">CAU 1642</strain>
    </source>
</reference>
<accession>A0ABT0GG92</accession>
<organism evidence="8 9">
    <name type="scientific">Pseudomarimonas salicorniae</name>
    <dbReference type="NCBI Taxonomy" id="2933270"/>
    <lineage>
        <taxon>Bacteria</taxon>
        <taxon>Pseudomonadati</taxon>
        <taxon>Pseudomonadota</taxon>
        <taxon>Gammaproteobacteria</taxon>
        <taxon>Lysobacterales</taxon>
        <taxon>Lysobacteraceae</taxon>
        <taxon>Pseudomarimonas</taxon>
    </lineage>
</organism>
<name>A0ABT0GG92_9GAMM</name>
<comment type="similarity">
    <text evidence="2">Belongs to the ABC-2 integral membrane protein family.</text>
</comment>
<dbReference type="InterPro" id="IPR051784">
    <property type="entry name" value="Nod_factor_ABC_transporter"/>
</dbReference>
<dbReference type="Proteomes" id="UP001431449">
    <property type="component" value="Unassembled WGS sequence"/>
</dbReference>
<dbReference type="PIRSF" id="PIRSF006648">
    <property type="entry name" value="DrrB"/>
    <property type="match status" value="1"/>
</dbReference>
<evidence type="ECO:0000256" key="4">
    <source>
        <dbReference type="ARBA" id="ARBA00022989"/>
    </source>
</evidence>
<gene>
    <name evidence="8" type="ORF">M0G41_07710</name>
</gene>
<dbReference type="InterPro" id="IPR013525">
    <property type="entry name" value="ABC2_TM"/>
</dbReference>
<sequence>MNALSPARAPVWRSYLAETRAEALRTWRTPAFVLPTLLFPLVFYVLFALLLPGRWGNLDKPLYLLATYGVFGIMGPALFGFGVGVAVERQNGWLALRQVSPMPPGAYLFAKLCMSLGFGLLVVLLLSAAAVLAGEFNVDPLRWALLLGVLTIGSLPFCAIGLWIGSWARGEGAAAIVNVIFLPMAVLSGLWIPLQVFPEWLADSAVIWPAWHLAQIALAVVGQAEDVPVGWHAAVLALTSIGFLALAARRLGRED</sequence>
<feature type="domain" description="ABC-2 type transporter transmembrane" evidence="7">
    <location>
        <begin position="17"/>
        <end position="214"/>
    </location>
</feature>
<evidence type="ECO:0000256" key="6">
    <source>
        <dbReference type="SAM" id="Phobius"/>
    </source>
</evidence>
<evidence type="ECO:0000313" key="9">
    <source>
        <dbReference type="Proteomes" id="UP001431449"/>
    </source>
</evidence>
<keyword evidence="4 6" id="KW-1133">Transmembrane helix</keyword>
<evidence type="ECO:0000256" key="3">
    <source>
        <dbReference type="ARBA" id="ARBA00022692"/>
    </source>
</evidence>
<keyword evidence="9" id="KW-1185">Reference proteome</keyword>
<evidence type="ECO:0000313" key="8">
    <source>
        <dbReference type="EMBL" id="MCK7593551.1"/>
    </source>
</evidence>